<dbReference type="SUPFAM" id="SSF56524">
    <property type="entry name" value="Oxidoreductase molybdopterin-binding domain"/>
    <property type="match status" value="1"/>
</dbReference>
<feature type="transmembrane region" description="Helical" evidence="1">
    <location>
        <begin position="39"/>
        <end position="60"/>
    </location>
</feature>
<keyword evidence="1" id="KW-0472">Membrane</keyword>
<dbReference type="EMBL" id="AOPO01000005">
    <property type="protein sequence ID" value="ELY21513.1"/>
    <property type="molecule type" value="Genomic_DNA"/>
</dbReference>
<accession>L9UBD6</accession>
<evidence type="ECO:0000259" key="2">
    <source>
        <dbReference type="Pfam" id="PF00174"/>
    </source>
</evidence>
<evidence type="ECO:0000313" key="4">
    <source>
        <dbReference type="Proteomes" id="UP000011651"/>
    </source>
</evidence>
<feature type="domain" description="Oxidoreductase molybdopterin-binding" evidence="2">
    <location>
        <begin position="101"/>
        <end position="178"/>
    </location>
</feature>
<dbReference type="Gene3D" id="3.90.420.10">
    <property type="entry name" value="Oxidoreductase, molybdopterin-binding domain"/>
    <property type="match status" value="1"/>
</dbReference>
<keyword evidence="1" id="KW-1133">Transmembrane helix</keyword>
<evidence type="ECO:0000256" key="1">
    <source>
        <dbReference type="SAM" id="Phobius"/>
    </source>
</evidence>
<proteinExistence type="predicted"/>
<comment type="caution">
    <text evidence="3">The sequence shown here is derived from an EMBL/GenBank/DDBJ whole genome shotgun (WGS) entry which is preliminary data.</text>
</comment>
<keyword evidence="1" id="KW-0812">Transmembrane</keyword>
<organism evidence="3 4">
    <name type="scientific">Vreelandella titanicae BH1</name>
    <dbReference type="NCBI Taxonomy" id="1204738"/>
    <lineage>
        <taxon>Bacteria</taxon>
        <taxon>Pseudomonadati</taxon>
        <taxon>Pseudomonadota</taxon>
        <taxon>Gammaproteobacteria</taxon>
        <taxon>Oceanospirillales</taxon>
        <taxon>Halomonadaceae</taxon>
        <taxon>Vreelandella</taxon>
    </lineage>
</organism>
<gene>
    <name evidence="3" type="ORF">HALTITAN_1502</name>
</gene>
<evidence type="ECO:0000313" key="3">
    <source>
        <dbReference type="EMBL" id="ELY21513.1"/>
    </source>
</evidence>
<dbReference type="PATRIC" id="fig|1204738.3.peg.2252"/>
<dbReference type="Proteomes" id="UP000011651">
    <property type="component" value="Unassembled WGS sequence"/>
</dbReference>
<dbReference type="AlphaFoldDB" id="L9UBD6"/>
<name>L9UBD6_9GAMM</name>
<dbReference type="InterPro" id="IPR000572">
    <property type="entry name" value="OxRdtase_Mopterin-bd_dom"/>
</dbReference>
<protein>
    <submittedName>
        <fullName evidence="3">Oxidoreductase, molybdopterin-binding domain</fullName>
    </submittedName>
</protein>
<dbReference type="Pfam" id="PF00174">
    <property type="entry name" value="Oxidored_molyb"/>
    <property type="match status" value="1"/>
</dbReference>
<sequence>MDDDALTQRFTVSPPTADIQFLHFQRSAPRCSMIRRPMVVKFAVFIVAVGLALLSTHTIALEVPEGPVILVVSGKVGQTNVGDEAHFDKAMLEGLAQHETITRTPWHDGVMRFSGPLGRAILEAVGAEGENIRVVALNEYAATVPISDFENYDVILAMQANGKALRIRDQGPLFVIYPFDQHPELLDEEIFSRSVWQVTRIDVE</sequence>
<reference evidence="3 4" key="1">
    <citation type="journal article" date="2013" name="Genome Announc.">
        <title>Draft Genome of the Marine Gammaproteobacterium Halomonas titanicae.</title>
        <authorList>
            <person name="Sanchez-Porro C."/>
            <person name="de la Haba R.R."/>
            <person name="Cruz-Hernandez N."/>
            <person name="Gonzalez J.M."/>
            <person name="Reyes-Guirao C."/>
            <person name="Navarro-Sampedro L."/>
            <person name="Carballo M."/>
            <person name="Ventosa A."/>
        </authorList>
    </citation>
    <scope>NUCLEOTIDE SEQUENCE [LARGE SCALE GENOMIC DNA]</scope>
    <source>
        <strain evidence="3 4">BH1</strain>
    </source>
</reference>
<dbReference type="InterPro" id="IPR036374">
    <property type="entry name" value="OxRdtase_Mopterin-bd_sf"/>
</dbReference>